<dbReference type="InterPro" id="IPR013766">
    <property type="entry name" value="Thioredoxin_domain"/>
</dbReference>
<protein>
    <recommendedName>
        <fullName evidence="3">Thioredoxin domain-containing protein</fullName>
    </recommendedName>
</protein>
<evidence type="ECO:0000313" key="4">
    <source>
        <dbReference type="EMBL" id="BAY82575.1"/>
    </source>
</evidence>
<dbReference type="EMBL" id="AP018227">
    <property type="protein sequence ID" value="BAY82575.1"/>
    <property type="molecule type" value="Genomic_DNA"/>
</dbReference>
<feature type="domain" description="Thioredoxin" evidence="3">
    <location>
        <begin position="27"/>
        <end position="169"/>
    </location>
</feature>
<feature type="region of interest" description="Disordered" evidence="1">
    <location>
        <begin position="33"/>
        <end position="53"/>
    </location>
</feature>
<accession>A0A1Z4LMW1</accession>
<gene>
    <name evidence="4" type="ORF">NIES267_20570</name>
</gene>
<feature type="signal peptide" evidence="2">
    <location>
        <begin position="1"/>
        <end position="33"/>
    </location>
</feature>
<evidence type="ECO:0000313" key="5">
    <source>
        <dbReference type="Proteomes" id="UP000218418"/>
    </source>
</evidence>
<evidence type="ECO:0000256" key="2">
    <source>
        <dbReference type="SAM" id="SignalP"/>
    </source>
</evidence>
<dbReference type="InterPro" id="IPR036249">
    <property type="entry name" value="Thioredoxin-like_sf"/>
</dbReference>
<organism evidence="4 5">
    <name type="scientific">Calothrix parasitica NIES-267</name>
    <dbReference type="NCBI Taxonomy" id="1973488"/>
    <lineage>
        <taxon>Bacteria</taxon>
        <taxon>Bacillati</taxon>
        <taxon>Cyanobacteriota</taxon>
        <taxon>Cyanophyceae</taxon>
        <taxon>Nostocales</taxon>
        <taxon>Calotrichaceae</taxon>
        <taxon>Calothrix</taxon>
    </lineage>
</organism>
<reference evidence="4 5" key="1">
    <citation type="submission" date="2017-06" db="EMBL/GenBank/DDBJ databases">
        <title>Genome sequencing of cyanobaciteial culture collection at National Institute for Environmental Studies (NIES).</title>
        <authorList>
            <person name="Hirose Y."/>
            <person name="Shimura Y."/>
            <person name="Fujisawa T."/>
            <person name="Nakamura Y."/>
            <person name="Kawachi M."/>
        </authorList>
    </citation>
    <scope>NUCLEOTIDE SEQUENCE [LARGE SCALE GENOMIC DNA]</scope>
    <source>
        <strain evidence="4 5">NIES-267</strain>
    </source>
</reference>
<dbReference type="InterPro" id="IPR044241">
    <property type="entry name" value="TxlA/HCF164"/>
</dbReference>
<dbReference type="PANTHER" id="PTHR47353:SF1">
    <property type="entry name" value="THIOREDOXIN-LIKE PROTEIN HCF164, CHLOROPLASTIC"/>
    <property type="match status" value="1"/>
</dbReference>
<dbReference type="AlphaFoldDB" id="A0A1Z4LMW1"/>
<dbReference type="PANTHER" id="PTHR47353">
    <property type="entry name" value="THIOREDOXIN-LIKE PROTEIN HCF164, CHLOROPLASTIC"/>
    <property type="match status" value="1"/>
</dbReference>
<keyword evidence="2" id="KW-0732">Signal</keyword>
<keyword evidence="5" id="KW-1185">Reference proteome</keyword>
<evidence type="ECO:0000259" key="3">
    <source>
        <dbReference type="PROSITE" id="PS51352"/>
    </source>
</evidence>
<dbReference type="OrthoDB" id="516859at2"/>
<dbReference type="SUPFAM" id="SSF52833">
    <property type="entry name" value="Thioredoxin-like"/>
    <property type="match status" value="1"/>
</dbReference>
<dbReference type="Gene3D" id="3.40.30.10">
    <property type="entry name" value="Glutaredoxin"/>
    <property type="match status" value="1"/>
</dbReference>
<proteinExistence type="predicted"/>
<sequence>MKNFFTQTKTIKALTLVATAGIMATLAACSSPADNDSASVNEPQTEEVTAASSSANQALAQQLQGKPVVVDIYADWCAGCKKIKPTLEALKKEYGDTANFVVFDVTDKSTTEAAEAKAKELGLEDVFAKYKAKTATVAVMNPTNGEVVELFQKNQNKADYVAALDTTNKQINN</sequence>
<name>A0A1Z4LMW1_9CYAN</name>
<feature type="compositionally biased region" description="Polar residues" evidence="1">
    <location>
        <begin position="33"/>
        <end position="47"/>
    </location>
</feature>
<dbReference type="GO" id="GO:0016671">
    <property type="term" value="F:oxidoreductase activity, acting on a sulfur group of donors, disulfide as acceptor"/>
    <property type="evidence" value="ECO:0007669"/>
    <property type="project" value="TreeGrafter"/>
</dbReference>
<dbReference type="PROSITE" id="PS51257">
    <property type="entry name" value="PROKAR_LIPOPROTEIN"/>
    <property type="match status" value="1"/>
</dbReference>
<feature type="chain" id="PRO_5012373774" description="Thioredoxin domain-containing protein" evidence="2">
    <location>
        <begin position="34"/>
        <end position="173"/>
    </location>
</feature>
<evidence type="ECO:0000256" key="1">
    <source>
        <dbReference type="SAM" id="MobiDB-lite"/>
    </source>
</evidence>
<dbReference type="Pfam" id="PF00085">
    <property type="entry name" value="Thioredoxin"/>
    <property type="match status" value="1"/>
</dbReference>
<dbReference type="PROSITE" id="PS51352">
    <property type="entry name" value="THIOREDOXIN_2"/>
    <property type="match status" value="1"/>
</dbReference>
<dbReference type="Proteomes" id="UP000218418">
    <property type="component" value="Chromosome"/>
</dbReference>